<protein>
    <recommendedName>
        <fullName evidence="1">F-box domain-containing protein</fullName>
    </recommendedName>
</protein>
<dbReference type="PROSITE" id="PS50181">
    <property type="entry name" value="FBOX"/>
    <property type="match status" value="1"/>
</dbReference>
<dbReference type="InParanoid" id="V5FAL9"/>
<dbReference type="Gene3D" id="1.20.1280.50">
    <property type="match status" value="1"/>
</dbReference>
<dbReference type="EMBL" id="BAUL01000057">
    <property type="protein sequence ID" value="GAD93439.1"/>
    <property type="molecule type" value="Genomic_DNA"/>
</dbReference>
<dbReference type="SUPFAM" id="SSF81383">
    <property type="entry name" value="F-box domain"/>
    <property type="match status" value="1"/>
</dbReference>
<accession>V5FAL9</accession>
<name>V5FAL9_BYSSN</name>
<dbReference type="InterPro" id="IPR001810">
    <property type="entry name" value="F-box_dom"/>
</dbReference>
<keyword evidence="3" id="KW-1185">Reference proteome</keyword>
<dbReference type="AlphaFoldDB" id="V5FAL9"/>
<feature type="domain" description="F-box" evidence="1">
    <location>
        <begin position="1"/>
        <end position="49"/>
    </location>
</feature>
<evidence type="ECO:0000259" key="1">
    <source>
        <dbReference type="PROSITE" id="PS50181"/>
    </source>
</evidence>
<dbReference type="Pfam" id="PF12937">
    <property type="entry name" value="F-box-like"/>
    <property type="match status" value="1"/>
</dbReference>
<comment type="caution">
    <text evidence="2">The sequence shown here is derived from an EMBL/GenBank/DDBJ whole genome shotgun (WGS) entry which is preliminary data.</text>
</comment>
<evidence type="ECO:0000313" key="3">
    <source>
        <dbReference type="Proteomes" id="UP000018001"/>
    </source>
</evidence>
<organism evidence="2 3">
    <name type="scientific">Byssochlamys spectabilis (strain No. 5 / NBRC 109023)</name>
    <name type="common">Paecilomyces variotii</name>
    <dbReference type="NCBI Taxonomy" id="1356009"/>
    <lineage>
        <taxon>Eukaryota</taxon>
        <taxon>Fungi</taxon>
        <taxon>Dikarya</taxon>
        <taxon>Ascomycota</taxon>
        <taxon>Pezizomycotina</taxon>
        <taxon>Eurotiomycetes</taxon>
        <taxon>Eurotiomycetidae</taxon>
        <taxon>Eurotiales</taxon>
        <taxon>Thermoascaceae</taxon>
        <taxon>Paecilomyces</taxon>
    </lineage>
</organism>
<proteinExistence type="predicted"/>
<reference evidence="3" key="1">
    <citation type="journal article" date="2014" name="Genome Announc.">
        <title>Draft genome sequence of the formaldehyde-resistant fungus Byssochlamys spectabilis No. 5 (anamorph Paecilomyces variotii No. 5) (NBRC109023).</title>
        <authorList>
            <person name="Oka T."/>
            <person name="Ekino K."/>
            <person name="Fukuda K."/>
            <person name="Nomura Y."/>
        </authorList>
    </citation>
    <scope>NUCLEOTIDE SEQUENCE [LARGE SCALE GENOMIC DNA]</scope>
    <source>
        <strain evidence="3">No. 5 / NBRC 109023</strain>
    </source>
</reference>
<dbReference type="HOGENOM" id="CLU_1517668_0_0_1"/>
<dbReference type="OrthoDB" id="3437411at2759"/>
<dbReference type="InterPro" id="IPR036047">
    <property type="entry name" value="F-box-like_dom_sf"/>
</dbReference>
<gene>
    <name evidence="2" type="ORF">PVAR5_2049</name>
</gene>
<dbReference type="Proteomes" id="UP000018001">
    <property type="component" value="Unassembled WGS sequence"/>
</dbReference>
<evidence type="ECO:0000313" key="2">
    <source>
        <dbReference type="EMBL" id="GAD93439.1"/>
    </source>
</evidence>
<sequence length="177" mass="20069">MSLEALPDELLACIISHLPSHADVACLSRQCRRLYHLCDMSTRSKYHQVKLVRISDLDFAFKTLCTILRTPRLAHYVKNLELKWSPSMESSRPLTHVLSMTPLERVVEPNDLGRLMHAIRLAGYDSPEARDKMLSILLRDPVTMDPRDPLLHFLAQSLAIYVDLGLSLIGITELPSP</sequence>